<dbReference type="Proteomes" id="UP000217790">
    <property type="component" value="Unassembled WGS sequence"/>
</dbReference>
<protein>
    <submittedName>
        <fullName evidence="1">Uncharacterized protein</fullName>
    </submittedName>
</protein>
<dbReference type="InParanoid" id="A0A2H3D845"/>
<keyword evidence="2" id="KW-1185">Reference proteome</keyword>
<proteinExistence type="predicted"/>
<dbReference type="EMBL" id="KZ293677">
    <property type="protein sequence ID" value="PBK87602.1"/>
    <property type="molecule type" value="Genomic_DNA"/>
</dbReference>
<reference evidence="2" key="1">
    <citation type="journal article" date="2017" name="Nat. Ecol. Evol.">
        <title>Genome expansion and lineage-specific genetic innovations in the forest pathogenic fungi Armillaria.</title>
        <authorList>
            <person name="Sipos G."/>
            <person name="Prasanna A.N."/>
            <person name="Walter M.C."/>
            <person name="O'Connor E."/>
            <person name="Balint B."/>
            <person name="Krizsan K."/>
            <person name="Kiss B."/>
            <person name="Hess J."/>
            <person name="Varga T."/>
            <person name="Slot J."/>
            <person name="Riley R."/>
            <person name="Boka B."/>
            <person name="Rigling D."/>
            <person name="Barry K."/>
            <person name="Lee J."/>
            <person name="Mihaltcheva S."/>
            <person name="LaButti K."/>
            <person name="Lipzen A."/>
            <person name="Waldron R."/>
            <person name="Moloney N.M."/>
            <person name="Sperisen C."/>
            <person name="Kredics L."/>
            <person name="Vagvoelgyi C."/>
            <person name="Patrignani A."/>
            <person name="Fitzpatrick D."/>
            <person name="Nagy I."/>
            <person name="Doyle S."/>
            <person name="Anderson J.B."/>
            <person name="Grigoriev I.V."/>
            <person name="Gueldener U."/>
            <person name="Muensterkoetter M."/>
            <person name="Nagy L.G."/>
        </authorList>
    </citation>
    <scope>NUCLEOTIDE SEQUENCE [LARGE SCALE GENOMIC DNA]</scope>
    <source>
        <strain evidence="2">Ar21-2</strain>
    </source>
</reference>
<gene>
    <name evidence="1" type="ORF">ARMGADRAFT_1085273</name>
</gene>
<dbReference type="AlphaFoldDB" id="A0A2H3D845"/>
<evidence type="ECO:0000313" key="2">
    <source>
        <dbReference type="Proteomes" id="UP000217790"/>
    </source>
</evidence>
<evidence type="ECO:0000313" key="1">
    <source>
        <dbReference type="EMBL" id="PBK87602.1"/>
    </source>
</evidence>
<accession>A0A2H3D845</accession>
<sequence length="99" mass="11351">MSHLLTNLMIHLSEHHSGRFVSHMDLSALKVLSSLKVYALYHNVYVTMWIVSMWVSPCKESLSSVDEPPGSHHYTPHTLDNTTDFRSIGHKHRDTVLKL</sequence>
<name>A0A2H3D845_ARMGA</name>
<organism evidence="1 2">
    <name type="scientific">Armillaria gallica</name>
    <name type="common">Bulbous honey fungus</name>
    <name type="synonym">Armillaria bulbosa</name>
    <dbReference type="NCBI Taxonomy" id="47427"/>
    <lineage>
        <taxon>Eukaryota</taxon>
        <taxon>Fungi</taxon>
        <taxon>Dikarya</taxon>
        <taxon>Basidiomycota</taxon>
        <taxon>Agaricomycotina</taxon>
        <taxon>Agaricomycetes</taxon>
        <taxon>Agaricomycetidae</taxon>
        <taxon>Agaricales</taxon>
        <taxon>Marasmiineae</taxon>
        <taxon>Physalacriaceae</taxon>
        <taxon>Armillaria</taxon>
    </lineage>
</organism>